<dbReference type="OrthoDB" id="711065at2"/>
<name>A0A399SWY3_9BACT</name>
<keyword evidence="1" id="KW-1133">Transmembrane helix</keyword>
<dbReference type="Pfam" id="PF03956">
    <property type="entry name" value="Lys_export"/>
    <property type="match status" value="1"/>
</dbReference>
<comment type="caution">
    <text evidence="2">The sequence shown here is derived from an EMBL/GenBank/DDBJ whole genome shotgun (WGS) entry which is preliminary data.</text>
</comment>
<dbReference type="RefSeq" id="WP_119438921.1">
    <property type="nucleotide sequence ID" value="NZ_QWGR01000009.1"/>
</dbReference>
<organism evidence="2 3">
    <name type="scientific">Maribellus luteus</name>
    <dbReference type="NCBI Taxonomy" id="2305463"/>
    <lineage>
        <taxon>Bacteria</taxon>
        <taxon>Pseudomonadati</taxon>
        <taxon>Bacteroidota</taxon>
        <taxon>Bacteroidia</taxon>
        <taxon>Marinilabiliales</taxon>
        <taxon>Prolixibacteraceae</taxon>
        <taxon>Maribellus</taxon>
    </lineage>
</organism>
<dbReference type="AlphaFoldDB" id="A0A399SWY3"/>
<proteinExistence type="predicted"/>
<feature type="transmembrane region" description="Helical" evidence="1">
    <location>
        <begin position="35"/>
        <end position="53"/>
    </location>
</feature>
<evidence type="ECO:0000256" key="1">
    <source>
        <dbReference type="SAM" id="Phobius"/>
    </source>
</evidence>
<dbReference type="GO" id="GO:0015661">
    <property type="term" value="F:L-lysine efflux transmembrane transporter activity"/>
    <property type="evidence" value="ECO:0007669"/>
    <property type="project" value="InterPro"/>
</dbReference>
<keyword evidence="1" id="KW-0472">Membrane</keyword>
<protein>
    <submittedName>
        <fullName evidence="2">DUF340 domain-containing protein</fullName>
    </submittedName>
</protein>
<keyword evidence="1" id="KW-0812">Transmembrane</keyword>
<feature type="transmembrane region" description="Helical" evidence="1">
    <location>
        <begin position="65"/>
        <end position="83"/>
    </location>
</feature>
<evidence type="ECO:0000313" key="2">
    <source>
        <dbReference type="EMBL" id="RIJ47204.1"/>
    </source>
</evidence>
<keyword evidence="3" id="KW-1185">Reference proteome</keyword>
<gene>
    <name evidence="2" type="ORF">D1614_15720</name>
</gene>
<reference evidence="2 3" key="1">
    <citation type="submission" date="2018-08" db="EMBL/GenBank/DDBJ databases">
        <title>Pallidiluteibacterium maritimus gen. nov., sp. nov., isolated from coastal sediment.</title>
        <authorList>
            <person name="Zhou L.Y."/>
        </authorList>
    </citation>
    <scope>NUCLEOTIDE SEQUENCE [LARGE SCALE GENOMIC DNA]</scope>
    <source>
        <strain evidence="2 3">XSD2</strain>
    </source>
</reference>
<dbReference type="Proteomes" id="UP000265926">
    <property type="component" value="Unassembled WGS sequence"/>
</dbReference>
<dbReference type="InterPro" id="IPR005642">
    <property type="entry name" value="LysO"/>
</dbReference>
<dbReference type="EMBL" id="QWGR01000009">
    <property type="protein sequence ID" value="RIJ47204.1"/>
    <property type="molecule type" value="Genomic_DNA"/>
</dbReference>
<accession>A0A399SWY3</accession>
<evidence type="ECO:0000313" key="3">
    <source>
        <dbReference type="Proteomes" id="UP000265926"/>
    </source>
</evidence>
<sequence length="98" mass="10747">MVTVLVLMTIGIFLGRFLGRIPDLLKVVEKLISYAIFLLLFLLGISVGVNKTIIDNLDKIGMKAVSITFGAVAGSVLVLWVLYKTLFSTDTKEGQDEK</sequence>